<name>A0A8C5NSP2_JUNHY</name>
<reference evidence="1" key="1">
    <citation type="submission" date="2025-08" db="UniProtKB">
        <authorList>
            <consortium name="Ensembl"/>
        </authorList>
    </citation>
    <scope>IDENTIFICATION</scope>
</reference>
<evidence type="ECO:0000313" key="2">
    <source>
        <dbReference type="Proteomes" id="UP000694408"/>
    </source>
</evidence>
<proteinExistence type="predicted"/>
<organism evidence="1 2">
    <name type="scientific">Junco hyemalis</name>
    <name type="common">Dark-eyed junco</name>
    <dbReference type="NCBI Taxonomy" id="40217"/>
    <lineage>
        <taxon>Eukaryota</taxon>
        <taxon>Metazoa</taxon>
        <taxon>Chordata</taxon>
        <taxon>Craniata</taxon>
        <taxon>Vertebrata</taxon>
        <taxon>Euteleostomi</taxon>
        <taxon>Archelosauria</taxon>
        <taxon>Archosauria</taxon>
        <taxon>Dinosauria</taxon>
        <taxon>Saurischia</taxon>
        <taxon>Theropoda</taxon>
        <taxon>Coelurosauria</taxon>
        <taxon>Aves</taxon>
        <taxon>Neognathae</taxon>
        <taxon>Neoaves</taxon>
        <taxon>Telluraves</taxon>
        <taxon>Australaves</taxon>
        <taxon>Passeriformes</taxon>
        <taxon>Passerellidae</taxon>
        <taxon>Junco</taxon>
    </lineage>
</organism>
<dbReference type="AlphaFoldDB" id="A0A8C5NSP2"/>
<reference evidence="1" key="2">
    <citation type="submission" date="2025-09" db="UniProtKB">
        <authorList>
            <consortium name="Ensembl"/>
        </authorList>
    </citation>
    <scope>IDENTIFICATION</scope>
</reference>
<evidence type="ECO:0000313" key="1">
    <source>
        <dbReference type="Ensembl" id="ENSJHYP00000022067.1"/>
    </source>
</evidence>
<dbReference type="Ensembl" id="ENSJHYT00000026628.1">
    <property type="protein sequence ID" value="ENSJHYP00000022067.1"/>
    <property type="gene ID" value="ENSJHYG00000016650.1"/>
</dbReference>
<keyword evidence="2" id="KW-1185">Reference proteome</keyword>
<protein>
    <submittedName>
        <fullName evidence="1">Uncharacterized protein</fullName>
    </submittedName>
</protein>
<accession>A0A8C5NSP2</accession>
<dbReference type="Proteomes" id="UP000694408">
    <property type="component" value="Unplaced"/>
</dbReference>
<sequence length="142" mass="15904">FRCRLNGTALTWLLPRQTASQMEKGGPLAVRSSAVAVGGEGLARSCLSLGQHLQRVLDKWLEQPWEKLFCNHCRVTCRALCVERADLGFGSDWNCSWNLRRGFSKAAAEIWMKMHCLKVVKMCQCQCWSSGRGSLPMAGELE</sequence>